<dbReference type="RefSeq" id="WP_009350098.1">
    <property type="nucleotide sequence ID" value="NZ_GL638138.1"/>
</dbReference>
<dbReference type="AlphaFoldDB" id="E7N366"/>
<dbReference type="EMBL" id="AECV01000025">
    <property type="protein sequence ID" value="EFW29341.1"/>
    <property type="molecule type" value="Genomic_DNA"/>
</dbReference>
<reference evidence="1 2" key="1">
    <citation type="submission" date="2010-08" db="EMBL/GenBank/DDBJ databases">
        <authorList>
            <person name="Weinstock G."/>
            <person name="Sodergren E."/>
            <person name="Clifton S."/>
            <person name="Fulton L."/>
            <person name="Fulton B."/>
            <person name="Courtney L."/>
            <person name="Fronick C."/>
            <person name="Harrison M."/>
            <person name="Strong C."/>
            <person name="Farmer C."/>
            <person name="Delahaunty K."/>
            <person name="Markovic C."/>
            <person name="Hall O."/>
            <person name="Minx P."/>
            <person name="Tomlinson C."/>
            <person name="Mitreva M."/>
            <person name="Hou S."/>
            <person name="Chen J."/>
            <person name="Wollam A."/>
            <person name="Pepin K.H."/>
            <person name="Johnson M."/>
            <person name="Bhonagiri V."/>
            <person name="Zhang X."/>
            <person name="Suruliraj S."/>
            <person name="Warren W."/>
            <person name="Chinwalla A."/>
            <person name="Mardis E.R."/>
            <person name="Wilson R.K."/>
        </authorList>
    </citation>
    <scope>NUCLEOTIDE SEQUENCE [LARGE SCALE GENOMIC DNA]</scope>
    <source>
        <strain evidence="1 2">F0399</strain>
    </source>
</reference>
<organism evidence="1 2">
    <name type="scientific">Selenomonas artemidis F0399</name>
    <dbReference type="NCBI Taxonomy" id="749551"/>
    <lineage>
        <taxon>Bacteria</taxon>
        <taxon>Bacillati</taxon>
        <taxon>Bacillota</taxon>
        <taxon>Negativicutes</taxon>
        <taxon>Selenomonadales</taxon>
        <taxon>Selenomonadaceae</taxon>
        <taxon>Selenomonas</taxon>
    </lineage>
</organism>
<proteinExistence type="predicted"/>
<keyword evidence="2" id="KW-1185">Reference proteome</keyword>
<accession>E7N366</accession>
<dbReference type="STRING" id="749551.HMPREF9555_01440"/>
<dbReference type="HOGENOM" id="CLU_2685765_0_0_9"/>
<sequence length="74" mass="8481">MTTKDIIKNGSSLFDSIRHINEYGEEFWTARALLGVLGYNEYRFFKNVIEKAKIACSSSNMNVSNHIVQVHTEI</sequence>
<protein>
    <submittedName>
        <fullName evidence="1">Putative DNA-damage-inducible protein D</fullName>
    </submittedName>
</protein>
<name>E7N366_9FIRM</name>
<comment type="caution">
    <text evidence="1">The sequence shown here is derived from an EMBL/GenBank/DDBJ whole genome shotgun (WGS) entry which is preliminary data.</text>
</comment>
<evidence type="ECO:0000313" key="1">
    <source>
        <dbReference type="EMBL" id="EFW29341.1"/>
    </source>
</evidence>
<gene>
    <name evidence="1" type="ORF">HMPREF9555_01440</name>
</gene>
<evidence type="ECO:0000313" key="2">
    <source>
        <dbReference type="Proteomes" id="UP000004633"/>
    </source>
</evidence>
<dbReference type="Proteomes" id="UP000004633">
    <property type="component" value="Unassembled WGS sequence"/>
</dbReference>